<evidence type="ECO:0000313" key="6">
    <source>
        <dbReference type="Proteomes" id="UP001601992"/>
    </source>
</evidence>
<dbReference type="Pfam" id="PF01494">
    <property type="entry name" value="FAD_binding_3"/>
    <property type="match status" value="1"/>
</dbReference>
<keyword evidence="2" id="KW-0285">Flavoprotein</keyword>
<dbReference type="SUPFAM" id="SSF51905">
    <property type="entry name" value="FAD/NAD(P)-binding domain"/>
    <property type="match status" value="1"/>
</dbReference>
<dbReference type="EMBL" id="JBIAQY010000006">
    <property type="protein sequence ID" value="MFF3570030.1"/>
    <property type="molecule type" value="Genomic_DNA"/>
</dbReference>
<accession>A0ABW6S162</accession>
<dbReference type="InterPro" id="IPR036188">
    <property type="entry name" value="FAD/NAD-bd_sf"/>
</dbReference>
<evidence type="ECO:0000256" key="3">
    <source>
        <dbReference type="ARBA" id="ARBA00022827"/>
    </source>
</evidence>
<dbReference type="RefSeq" id="WP_387404538.1">
    <property type="nucleotide sequence ID" value="NZ_JBIAQY010000006.1"/>
</dbReference>
<dbReference type="Gene3D" id="3.50.50.60">
    <property type="entry name" value="FAD/NAD(P)-binding domain"/>
    <property type="match status" value="1"/>
</dbReference>
<organism evidence="5 6">
    <name type="scientific">Nocardia jiangxiensis</name>
    <dbReference type="NCBI Taxonomy" id="282685"/>
    <lineage>
        <taxon>Bacteria</taxon>
        <taxon>Bacillati</taxon>
        <taxon>Actinomycetota</taxon>
        <taxon>Actinomycetes</taxon>
        <taxon>Mycobacteriales</taxon>
        <taxon>Nocardiaceae</taxon>
        <taxon>Nocardia</taxon>
    </lineage>
</organism>
<proteinExistence type="predicted"/>
<keyword evidence="6" id="KW-1185">Reference proteome</keyword>
<comment type="cofactor">
    <cofactor evidence="1">
        <name>FAD</name>
        <dbReference type="ChEBI" id="CHEBI:57692"/>
    </cofactor>
</comment>
<dbReference type="InterPro" id="IPR050641">
    <property type="entry name" value="RIFMO-like"/>
</dbReference>
<dbReference type="InterPro" id="IPR002938">
    <property type="entry name" value="FAD-bd"/>
</dbReference>
<dbReference type="PRINTS" id="PR00420">
    <property type="entry name" value="RNGMNOXGNASE"/>
</dbReference>
<evidence type="ECO:0000256" key="2">
    <source>
        <dbReference type="ARBA" id="ARBA00022630"/>
    </source>
</evidence>
<evidence type="ECO:0000259" key="4">
    <source>
        <dbReference type="Pfam" id="PF01494"/>
    </source>
</evidence>
<dbReference type="Proteomes" id="UP001601992">
    <property type="component" value="Unassembled WGS sequence"/>
</dbReference>
<feature type="domain" description="FAD-binding" evidence="4">
    <location>
        <begin position="5"/>
        <end position="352"/>
    </location>
</feature>
<name>A0ABW6S162_9NOCA</name>
<dbReference type="PANTHER" id="PTHR43004:SF19">
    <property type="entry name" value="BINDING MONOOXYGENASE, PUTATIVE (JCVI)-RELATED"/>
    <property type="match status" value="1"/>
</dbReference>
<comment type="caution">
    <text evidence="5">The sequence shown here is derived from an EMBL/GenBank/DDBJ whole genome shotgun (WGS) entry which is preliminary data.</text>
</comment>
<evidence type="ECO:0000313" key="5">
    <source>
        <dbReference type="EMBL" id="MFF3570030.1"/>
    </source>
</evidence>
<dbReference type="PANTHER" id="PTHR43004">
    <property type="entry name" value="TRK SYSTEM POTASSIUM UPTAKE PROTEIN"/>
    <property type="match status" value="1"/>
</dbReference>
<dbReference type="Pfam" id="PF21274">
    <property type="entry name" value="Rng_hyd_C"/>
    <property type="match status" value="1"/>
</dbReference>
<keyword evidence="3" id="KW-0274">FAD</keyword>
<gene>
    <name evidence="5" type="ORF">ACFYXQ_19825</name>
</gene>
<sequence length="559" mass="59622">MTVLRTQVAVVGAGPTGSATALCLARAGVEVVVLERRTEPPRHPQATLVNVRTTEILRELDLLDAALAVGTSLEQAARVRFLHQAAGAELGRLELVQTTDKLMRLARQSPTMPMICPQNRMQAVLTEQLRLSRNATLLTGVRAEEVAPTASGVSIGYVDTDGIQGRVVADYLVLAEGMHGGLRGRCGMGRTETAALGSLLDIYFRADLRDRLGADSVLQWIVNDRIRGVLITVAPDAGEWLLEIPIEEGAAVPDADVALRQALGAGIDAEIRSSRTWIMGCTGVDRWRDDSGRVFVVGDAAHTFPPTGGFGMNTGIQDGHNLAWKLAAVLGGWAQPELLDSYGAERAPVANFNAEQSTRNAVAMREFGDAAAALLADSPDLDPSALADGIEAQRPHFDFYGQALGFRYGADEPVESVVDYRPRVEIGCRAPHHWLRDESGEYLGVLDLAAGGFVLLCGPEQAERWADSVGYVHLMNTVPVVTAAVFPDDRGEKISGARTLIDTTGELLAEYGLAGAGAVLIRPDGHIGALLAGADPYNETIRAVIDCTATGLQRSEVLT</sequence>
<dbReference type="Gene3D" id="3.30.9.10">
    <property type="entry name" value="D-Amino Acid Oxidase, subunit A, domain 2"/>
    <property type="match status" value="1"/>
</dbReference>
<protein>
    <submittedName>
        <fullName evidence="5">FAD-dependent oxidoreductase</fullName>
    </submittedName>
</protein>
<dbReference type="Gene3D" id="3.40.30.120">
    <property type="match status" value="1"/>
</dbReference>
<evidence type="ECO:0000256" key="1">
    <source>
        <dbReference type="ARBA" id="ARBA00001974"/>
    </source>
</evidence>
<reference evidence="5 6" key="1">
    <citation type="submission" date="2024-10" db="EMBL/GenBank/DDBJ databases">
        <title>The Natural Products Discovery Center: Release of the First 8490 Sequenced Strains for Exploring Actinobacteria Biosynthetic Diversity.</title>
        <authorList>
            <person name="Kalkreuter E."/>
            <person name="Kautsar S.A."/>
            <person name="Yang D."/>
            <person name="Bader C.D."/>
            <person name="Teijaro C.N."/>
            <person name="Fluegel L."/>
            <person name="Davis C.M."/>
            <person name="Simpson J.R."/>
            <person name="Lauterbach L."/>
            <person name="Steele A.D."/>
            <person name="Gui C."/>
            <person name="Meng S."/>
            <person name="Li G."/>
            <person name="Viehrig K."/>
            <person name="Ye F."/>
            <person name="Su P."/>
            <person name="Kiefer A.F."/>
            <person name="Nichols A."/>
            <person name="Cepeda A.J."/>
            <person name="Yan W."/>
            <person name="Fan B."/>
            <person name="Jiang Y."/>
            <person name="Adhikari A."/>
            <person name="Zheng C.-J."/>
            <person name="Schuster L."/>
            <person name="Cowan T.M."/>
            <person name="Smanski M.J."/>
            <person name="Chevrette M.G."/>
            <person name="De Carvalho L.P.S."/>
            <person name="Shen B."/>
        </authorList>
    </citation>
    <scope>NUCLEOTIDE SEQUENCE [LARGE SCALE GENOMIC DNA]</scope>
    <source>
        <strain evidence="5 6">NPDC002593</strain>
    </source>
</reference>